<evidence type="ECO:0000313" key="3">
    <source>
        <dbReference type="Proteomes" id="UP000603200"/>
    </source>
</evidence>
<dbReference type="RefSeq" id="WP_203836432.1">
    <property type="nucleotide sequence ID" value="NZ_BAAATV010000005.1"/>
</dbReference>
<gene>
    <name evidence="2" type="ORF">Ahu01nite_023040</name>
</gene>
<organism evidence="2 3">
    <name type="scientific">Winogradskya humida</name>
    <dbReference type="NCBI Taxonomy" id="113566"/>
    <lineage>
        <taxon>Bacteria</taxon>
        <taxon>Bacillati</taxon>
        <taxon>Actinomycetota</taxon>
        <taxon>Actinomycetes</taxon>
        <taxon>Micromonosporales</taxon>
        <taxon>Micromonosporaceae</taxon>
        <taxon>Winogradskya</taxon>
    </lineage>
</organism>
<proteinExistence type="predicted"/>
<name>A0ABQ3ZKX1_9ACTN</name>
<reference evidence="2 3" key="1">
    <citation type="submission" date="2021-01" db="EMBL/GenBank/DDBJ databases">
        <title>Whole genome shotgun sequence of Actinoplanes humidus NBRC 14915.</title>
        <authorList>
            <person name="Komaki H."/>
            <person name="Tamura T."/>
        </authorList>
    </citation>
    <scope>NUCLEOTIDE SEQUENCE [LARGE SCALE GENOMIC DNA]</scope>
    <source>
        <strain evidence="2 3">NBRC 14915</strain>
    </source>
</reference>
<dbReference type="PROSITE" id="PS51186">
    <property type="entry name" value="GNAT"/>
    <property type="match status" value="1"/>
</dbReference>
<dbReference type="Gene3D" id="3.40.630.30">
    <property type="match status" value="1"/>
</dbReference>
<feature type="domain" description="N-acetyltransferase" evidence="1">
    <location>
        <begin position="134"/>
        <end position="269"/>
    </location>
</feature>
<dbReference type="InterPro" id="IPR000182">
    <property type="entry name" value="GNAT_dom"/>
</dbReference>
<protein>
    <submittedName>
        <fullName evidence="2">N-acetyltransferase</fullName>
    </submittedName>
</protein>
<comment type="caution">
    <text evidence="2">The sequence shown here is derived from an EMBL/GenBank/DDBJ whole genome shotgun (WGS) entry which is preliminary data.</text>
</comment>
<dbReference type="SUPFAM" id="SSF55729">
    <property type="entry name" value="Acyl-CoA N-acyltransferases (Nat)"/>
    <property type="match status" value="1"/>
</dbReference>
<dbReference type="Pfam" id="PF00583">
    <property type="entry name" value="Acetyltransf_1"/>
    <property type="match status" value="1"/>
</dbReference>
<sequence>MAWQITENVDEFLAAAGDFLRQNPVENTVLLTAAESVRRSGTGTGSALFGWAADAVFLHTPPFPALLSAMPADAAIALADALEGPLPGVTGPEAAVEAFAAEWQRRTGCSASVSKRMRLFRLGTLVLPPRMPVGAARVAVAADRAVLLDWTGEFFHEVGEITDIGAFVDDRIAYGGYVFWEVDGKPVAMASATRPDSGMVRIQAVYTPKENRSHGYAAAATHAISRLFLDGGVTEVLLFTDLANPTANALYPRIGYVPLWDRTTMEFTS</sequence>
<keyword evidence="3" id="KW-1185">Reference proteome</keyword>
<dbReference type="Proteomes" id="UP000603200">
    <property type="component" value="Unassembled WGS sequence"/>
</dbReference>
<evidence type="ECO:0000259" key="1">
    <source>
        <dbReference type="PROSITE" id="PS51186"/>
    </source>
</evidence>
<evidence type="ECO:0000313" key="2">
    <source>
        <dbReference type="EMBL" id="GIE19202.1"/>
    </source>
</evidence>
<dbReference type="InterPro" id="IPR016181">
    <property type="entry name" value="Acyl_CoA_acyltransferase"/>
</dbReference>
<accession>A0ABQ3ZKX1</accession>
<dbReference type="EMBL" id="BOMN01000027">
    <property type="protein sequence ID" value="GIE19202.1"/>
    <property type="molecule type" value="Genomic_DNA"/>
</dbReference>